<dbReference type="PANTHER" id="PTHR30239">
    <property type="entry name" value="ACETOLACTATE SYNTHASE SMALL SUBUNIT"/>
    <property type="match status" value="1"/>
</dbReference>
<dbReference type="PROSITE" id="PS51671">
    <property type="entry name" value="ACT"/>
    <property type="match status" value="1"/>
</dbReference>
<evidence type="ECO:0000259" key="9">
    <source>
        <dbReference type="PROSITE" id="PS51671"/>
    </source>
</evidence>
<dbReference type="EMBL" id="JNUP01000049">
    <property type="protein sequence ID" value="KGE72706.1"/>
    <property type="molecule type" value="Genomic_DNA"/>
</dbReference>
<dbReference type="UniPathway" id="UPA00047">
    <property type="reaction ID" value="UER00055"/>
</dbReference>
<comment type="pathway">
    <text evidence="1 8">Amino-acid biosynthesis; L-isoleucine biosynthesis; L-isoleucine from 2-oxobutanoate: step 1/4.</text>
</comment>
<dbReference type="Pfam" id="PF22629">
    <property type="entry name" value="ACT_AHAS_ss"/>
    <property type="match status" value="1"/>
</dbReference>
<dbReference type="InterPro" id="IPR039557">
    <property type="entry name" value="AHAS_ACT"/>
</dbReference>
<sequence length="166" mass="18564">MHKERALKSQSKHLVSVYVQDGPGVSIRIALVFARRGYNIESFVGSETNKPGFSLVNIVASGDQEVLHQIINQLNRLVNVLEAREIDPKQTLQRELVLFKVNVDAEQRPEAVMIAQAAGCEIIEVLPEYISLQCVGTSEKIDGVVRIFSDFGIRELMRTGKVFLSR</sequence>
<dbReference type="NCBIfam" id="NF008864">
    <property type="entry name" value="PRK11895.1"/>
    <property type="match status" value="1"/>
</dbReference>
<protein>
    <recommendedName>
        <fullName evidence="8">Acetolactate synthase small subunit</fullName>
        <shortName evidence="8">AHAS</shortName>
        <shortName evidence="8">ALS</shortName>
        <ecNumber evidence="8">2.2.1.6</ecNumber>
    </recommendedName>
    <alternativeName>
        <fullName evidence="8">Acetohydroxy-acid synthase small subunit</fullName>
    </alternativeName>
</protein>
<evidence type="ECO:0000256" key="5">
    <source>
        <dbReference type="ARBA" id="ARBA00022605"/>
    </source>
</evidence>
<dbReference type="CDD" id="cd04878">
    <property type="entry name" value="ACT_AHAS"/>
    <property type="match status" value="1"/>
</dbReference>
<dbReference type="Proteomes" id="UP000029692">
    <property type="component" value="Unassembled WGS sequence"/>
</dbReference>
<dbReference type="InterPro" id="IPR045865">
    <property type="entry name" value="ACT-like_dom_sf"/>
</dbReference>
<evidence type="ECO:0000313" key="10">
    <source>
        <dbReference type="EMBL" id="KGE72706.1"/>
    </source>
</evidence>
<dbReference type="Pfam" id="PF10369">
    <property type="entry name" value="ALS_ss_C"/>
    <property type="match status" value="1"/>
</dbReference>
<evidence type="ECO:0000256" key="4">
    <source>
        <dbReference type="ARBA" id="ARBA00011744"/>
    </source>
</evidence>
<evidence type="ECO:0000256" key="2">
    <source>
        <dbReference type="ARBA" id="ARBA00005025"/>
    </source>
</evidence>
<keyword evidence="11" id="KW-1185">Reference proteome</keyword>
<dbReference type="Gene3D" id="3.30.70.1150">
    <property type="entry name" value="ACT-like. Chain A, domain 2"/>
    <property type="match status" value="1"/>
</dbReference>
<comment type="pathway">
    <text evidence="2 8">Amino-acid biosynthesis; L-valine biosynthesis; L-valine from pyruvate: step 1/4.</text>
</comment>
<evidence type="ECO:0000313" key="11">
    <source>
        <dbReference type="Proteomes" id="UP000029692"/>
    </source>
</evidence>
<dbReference type="InterPro" id="IPR004789">
    <property type="entry name" value="Acetalactate_synth_ssu"/>
</dbReference>
<dbReference type="OrthoDB" id="9787365at2"/>
<dbReference type="GO" id="GO:0009099">
    <property type="term" value="P:L-valine biosynthetic process"/>
    <property type="evidence" value="ECO:0007669"/>
    <property type="project" value="UniProtKB-UniRule"/>
</dbReference>
<comment type="catalytic activity">
    <reaction evidence="7 8">
        <text>2 pyruvate + H(+) = (2S)-2-acetolactate + CO2</text>
        <dbReference type="Rhea" id="RHEA:25249"/>
        <dbReference type="ChEBI" id="CHEBI:15361"/>
        <dbReference type="ChEBI" id="CHEBI:15378"/>
        <dbReference type="ChEBI" id="CHEBI:16526"/>
        <dbReference type="ChEBI" id="CHEBI:58476"/>
        <dbReference type="EC" id="2.2.1.6"/>
    </reaction>
</comment>
<evidence type="ECO:0000256" key="1">
    <source>
        <dbReference type="ARBA" id="ARBA00004974"/>
    </source>
</evidence>
<organism evidence="10 11">
    <name type="scientific">Spirochaeta lutea</name>
    <dbReference type="NCBI Taxonomy" id="1480694"/>
    <lineage>
        <taxon>Bacteria</taxon>
        <taxon>Pseudomonadati</taxon>
        <taxon>Spirochaetota</taxon>
        <taxon>Spirochaetia</taxon>
        <taxon>Spirochaetales</taxon>
        <taxon>Spirochaetaceae</taxon>
        <taxon>Spirochaeta</taxon>
    </lineage>
</organism>
<reference evidence="10 11" key="1">
    <citation type="submission" date="2014-05" db="EMBL/GenBank/DDBJ databases">
        <title>De novo Genome Sequence of Spirocheata sp.</title>
        <authorList>
            <person name="Shivani Y."/>
            <person name="Subhash Y."/>
            <person name="Tushar L."/>
            <person name="Sasikala C."/>
            <person name="Ramana C.V."/>
        </authorList>
    </citation>
    <scope>NUCLEOTIDE SEQUENCE [LARGE SCALE GENOMIC DNA]</scope>
    <source>
        <strain evidence="10 11">JC230</strain>
    </source>
</reference>
<dbReference type="PANTHER" id="PTHR30239:SF0">
    <property type="entry name" value="ACETOLACTATE SYNTHASE SMALL SUBUNIT 1, CHLOROPLASTIC"/>
    <property type="match status" value="1"/>
</dbReference>
<evidence type="ECO:0000256" key="6">
    <source>
        <dbReference type="ARBA" id="ARBA00023304"/>
    </source>
</evidence>
<keyword evidence="5 8" id="KW-0028">Amino-acid biosynthesis</keyword>
<dbReference type="NCBIfam" id="TIGR00119">
    <property type="entry name" value="acolac_sm"/>
    <property type="match status" value="1"/>
</dbReference>
<proteinExistence type="inferred from homology"/>
<feature type="domain" description="ACT" evidence="9">
    <location>
        <begin position="14"/>
        <end position="88"/>
    </location>
</feature>
<dbReference type="GO" id="GO:0005829">
    <property type="term" value="C:cytosol"/>
    <property type="evidence" value="ECO:0007669"/>
    <property type="project" value="TreeGrafter"/>
</dbReference>
<name>A0A098QYU3_9SPIO</name>
<dbReference type="SUPFAM" id="SSF55021">
    <property type="entry name" value="ACT-like"/>
    <property type="match status" value="2"/>
</dbReference>
<accession>A0A098QYU3</accession>
<comment type="subunit">
    <text evidence="4 8">Dimer of large and small chains.</text>
</comment>
<evidence type="ECO:0000256" key="8">
    <source>
        <dbReference type="RuleBase" id="RU368092"/>
    </source>
</evidence>
<dbReference type="EC" id="2.2.1.6" evidence="8"/>
<dbReference type="InterPro" id="IPR002912">
    <property type="entry name" value="ACT_dom"/>
</dbReference>
<dbReference type="STRING" id="1480694.DC28_06590"/>
<gene>
    <name evidence="10" type="ORF">DC28_06590</name>
</gene>
<keyword evidence="6 8" id="KW-0100">Branched-chain amino acid biosynthesis</keyword>
<comment type="caution">
    <text evidence="10">The sequence shown here is derived from an EMBL/GenBank/DDBJ whole genome shotgun (WGS) entry which is preliminary data.</text>
</comment>
<comment type="similarity">
    <text evidence="3 8">Belongs to the acetolactate synthase small subunit family.</text>
</comment>
<dbReference type="AlphaFoldDB" id="A0A098QYU3"/>
<dbReference type="InterPro" id="IPR027271">
    <property type="entry name" value="Acetolactate_synth/TF_NikR_C"/>
</dbReference>
<dbReference type="GO" id="GO:0009097">
    <property type="term" value="P:isoleucine biosynthetic process"/>
    <property type="evidence" value="ECO:0007669"/>
    <property type="project" value="UniProtKB-UniRule"/>
</dbReference>
<dbReference type="UniPathway" id="UPA00049">
    <property type="reaction ID" value="UER00059"/>
</dbReference>
<dbReference type="GO" id="GO:0003984">
    <property type="term" value="F:acetolactate synthase activity"/>
    <property type="evidence" value="ECO:0007669"/>
    <property type="project" value="UniProtKB-UniRule"/>
</dbReference>
<keyword evidence="8" id="KW-0808">Transferase</keyword>
<evidence type="ECO:0000256" key="3">
    <source>
        <dbReference type="ARBA" id="ARBA00006341"/>
    </source>
</evidence>
<dbReference type="InterPro" id="IPR019455">
    <property type="entry name" value="Acetolactate_synth_ssu_C"/>
</dbReference>
<dbReference type="GO" id="GO:1990610">
    <property type="term" value="F:acetolactate synthase regulator activity"/>
    <property type="evidence" value="ECO:0007669"/>
    <property type="project" value="UniProtKB-UniRule"/>
</dbReference>
<dbReference type="eggNOG" id="COG0440">
    <property type="taxonomic scope" value="Bacteria"/>
</dbReference>
<dbReference type="InterPro" id="IPR054480">
    <property type="entry name" value="AHAS_small-like_ACT"/>
</dbReference>
<evidence type="ECO:0000256" key="7">
    <source>
        <dbReference type="ARBA" id="ARBA00048670"/>
    </source>
</evidence>
<dbReference type="Gene3D" id="3.30.70.260">
    <property type="match status" value="1"/>
</dbReference>
<comment type="function">
    <text evidence="8">Catalyzes the conversion of 2 pyruvate molecules into acetolactate in the first common step of the biosynthetic pathway of the branched-amino acids such as leucine, isoleucine, and valine.</text>
</comment>